<feature type="compositionally biased region" description="Polar residues" evidence="1">
    <location>
        <begin position="65"/>
        <end position="77"/>
    </location>
</feature>
<feature type="region of interest" description="Disordered" evidence="1">
    <location>
        <begin position="1"/>
        <end position="43"/>
    </location>
</feature>
<dbReference type="EMBL" id="LNRQ01000003">
    <property type="protein sequence ID" value="KZN02637.1"/>
    <property type="molecule type" value="Genomic_DNA"/>
</dbReference>
<dbReference type="Gramene" id="KZN02637">
    <property type="protein sequence ID" value="KZN02637"/>
    <property type="gene ID" value="DCAR_011391"/>
</dbReference>
<proteinExistence type="predicted"/>
<evidence type="ECO:0000313" key="2">
    <source>
        <dbReference type="EMBL" id="KZN02637.1"/>
    </source>
</evidence>
<dbReference type="AlphaFoldDB" id="A0A161Y0I1"/>
<protein>
    <submittedName>
        <fullName evidence="2">Uncharacterized protein</fullName>
    </submittedName>
</protein>
<feature type="region of interest" description="Disordered" evidence="1">
    <location>
        <begin position="65"/>
        <end position="85"/>
    </location>
</feature>
<comment type="caution">
    <text evidence="2">The sequence shown here is derived from an EMBL/GenBank/DDBJ whole genome shotgun (WGS) entry which is preliminary data.</text>
</comment>
<evidence type="ECO:0000256" key="1">
    <source>
        <dbReference type="SAM" id="MobiDB-lite"/>
    </source>
</evidence>
<gene>
    <name evidence="2" type="ORF">DCAR_011391</name>
</gene>
<name>A0A161Y0I1_DAUCS</name>
<organism evidence="2">
    <name type="scientific">Daucus carota subsp. sativus</name>
    <name type="common">Carrot</name>
    <dbReference type="NCBI Taxonomy" id="79200"/>
    <lineage>
        <taxon>Eukaryota</taxon>
        <taxon>Viridiplantae</taxon>
        <taxon>Streptophyta</taxon>
        <taxon>Embryophyta</taxon>
        <taxon>Tracheophyta</taxon>
        <taxon>Spermatophyta</taxon>
        <taxon>Magnoliopsida</taxon>
        <taxon>eudicotyledons</taxon>
        <taxon>Gunneridae</taxon>
        <taxon>Pentapetalae</taxon>
        <taxon>asterids</taxon>
        <taxon>campanulids</taxon>
        <taxon>Apiales</taxon>
        <taxon>Apiaceae</taxon>
        <taxon>Apioideae</taxon>
        <taxon>Scandiceae</taxon>
        <taxon>Daucinae</taxon>
        <taxon>Daucus</taxon>
        <taxon>Daucus sect. Daucus</taxon>
    </lineage>
</organism>
<accession>A0A161Y0I1</accession>
<sequence length="85" mass="8746">MIATGEMQFESRAKHCDTANAATSIPGIKNMPEDSSMGISRSEGPTEIWADSETNILGTCELSLASSTSIPNPNSELSEAGGGGV</sequence>
<reference evidence="2" key="1">
    <citation type="journal article" date="2016" name="Nat. Genet.">
        <title>A high-quality carrot genome assembly provides new insights into carotenoid accumulation and asterid genome evolution.</title>
        <authorList>
            <person name="Iorizzo M."/>
            <person name="Ellison S."/>
            <person name="Senalik D."/>
            <person name="Zeng P."/>
            <person name="Satapoomin P."/>
            <person name="Huang J."/>
            <person name="Bowman M."/>
            <person name="Iovene M."/>
            <person name="Sanseverino W."/>
            <person name="Cavagnaro P."/>
            <person name="Yildiz M."/>
            <person name="Macko-Podgorni A."/>
            <person name="Moranska E."/>
            <person name="Grzebelus E."/>
            <person name="Grzebelus D."/>
            <person name="Ashrafi H."/>
            <person name="Zheng Z."/>
            <person name="Cheng S."/>
            <person name="Spooner D."/>
            <person name="Van Deynze A."/>
            <person name="Simon P."/>
        </authorList>
    </citation>
    <scope>NUCLEOTIDE SEQUENCE [LARGE SCALE GENOMIC DNA]</scope>
    <source>
        <tissue evidence="2">Leaf</tissue>
    </source>
</reference>